<gene>
    <name evidence="6" type="ORF">SAMN04488125_104220</name>
</gene>
<dbReference type="Pfam" id="PF08548">
    <property type="entry name" value="Peptidase_M10_C"/>
    <property type="match status" value="1"/>
</dbReference>
<comment type="cofactor">
    <cofactor evidence="1">
        <name>Ca(2+)</name>
        <dbReference type="ChEBI" id="CHEBI:29108"/>
    </cofactor>
</comment>
<sequence>MASPITPDSLLVDDAGGWHTGNRTITYAFITQVPDYYPTIDTNKDGKVDSYLISEDDNPALNSVVPFGASVAMGKAEAALTRLAIREWADVAKLNLVEVKPGPGVKTADITLGSYEFADENLFGFVPALPRSTDADNPAGRLGVPSAHGDFWVNTGNPLQVGAVYGNTGWQTYLHELGHALGLEHPAGVGEPTSPTPFHNNQYTVMSYVAHPGMEGIPAADQDWPITPMMYDIAAIQKLYGANLETRTGATTYFGAKGQYALKDGGLLANGRTALLTVWDAGGIDTLDASNQSGSVKIDLNPGAFSTIGKVANNIGLALAHTVDGVIVNLIENATGGSAADTLVGNVGNNILNGGAGADRMAGGAGNDTYIVDNARDAVVEAASAGSDIVLSFVNYTLSAGQQIEALQLLSATGQAKLDLTGNEFGQSLVGNNGANVLNGGGGRDLLNGRGGNDTYIVDNAGDRVVEAVRGGNDKVLSLVSYTLSAGQEVEGLQLLSSTGKAALDLTGNEFGQTLVGNNGANVLNGGAGLDVLMGRGGSDTFVFATTLGRGNVDHIVDFATEDTIRLSKSLFSALAPGELKGIEFKDIAKAKVDADDHILYDSRNGDLFYDADGSGKAAAVKFAVLDNKAAITHADFLIA</sequence>
<dbReference type="EMBL" id="FOSV01000004">
    <property type="protein sequence ID" value="SFK80664.1"/>
    <property type="molecule type" value="Genomic_DNA"/>
</dbReference>
<dbReference type="InterPro" id="IPR034033">
    <property type="entry name" value="Serralysin-like"/>
</dbReference>
<evidence type="ECO:0000313" key="6">
    <source>
        <dbReference type="EMBL" id="SFK80664.1"/>
    </source>
</evidence>
<keyword evidence="3" id="KW-0964">Secreted</keyword>
<dbReference type="Proteomes" id="UP000198804">
    <property type="component" value="Unassembled WGS sequence"/>
</dbReference>
<reference evidence="7" key="1">
    <citation type="submission" date="2016-10" db="EMBL/GenBank/DDBJ databases">
        <authorList>
            <person name="Varghese N."/>
            <person name="Submissions S."/>
        </authorList>
    </citation>
    <scope>NUCLEOTIDE SEQUENCE [LARGE SCALE GENOMIC DNA]</scope>
    <source>
        <strain evidence="7">CGMCC 1.6474</strain>
    </source>
</reference>
<protein>
    <submittedName>
        <fullName evidence="6">Serralysin</fullName>
    </submittedName>
</protein>
<dbReference type="InterPro" id="IPR013858">
    <property type="entry name" value="Peptidase_M10B_C"/>
</dbReference>
<dbReference type="Gene3D" id="2.150.10.10">
    <property type="entry name" value="Serralysin-like metalloprotease, C-terminal"/>
    <property type="match status" value="3"/>
</dbReference>
<comment type="subcellular location">
    <subcellularLocation>
        <location evidence="2">Secreted</location>
    </subcellularLocation>
</comment>
<evidence type="ECO:0000313" key="7">
    <source>
        <dbReference type="Proteomes" id="UP000198804"/>
    </source>
</evidence>
<keyword evidence="4" id="KW-0677">Repeat</keyword>
<evidence type="ECO:0000256" key="3">
    <source>
        <dbReference type="ARBA" id="ARBA00022525"/>
    </source>
</evidence>
<evidence type="ECO:0000256" key="4">
    <source>
        <dbReference type="ARBA" id="ARBA00022737"/>
    </source>
</evidence>
<dbReference type="InterPro" id="IPR011049">
    <property type="entry name" value="Serralysin-like_metalloprot_C"/>
</dbReference>
<dbReference type="STRING" id="414703.SAMN04488125_104220"/>
<dbReference type="GO" id="GO:0005509">
    <property type="term" value="F:calcium ion binding"/>
    <property type="evidence" value="ECO:0007669"/>
    <property type="project" value="InterPro"/>
</dbReference>
<feature type="domain" description="Peptidase M10 serralysin C-terminal" evidence="5">
    <location>
        <begin position="242"/>
        <end position="386"/>
    </location>
</feature>
<dbReference type="Gene3D" id="3.40.390.10">
    <property type="entry name" value="Collagenase (Catalytic Domain)"/>
    <property type="match status" value="1"/>
</dbReference>
<dbReference type="InterPro" id="IPR001343">
    <property type="entry name" value="Hemolysn_Ca-bd"/>
</dbReference>
<dbReference type="SUPFAM" id="SSF51120">
    <property type="entry name" value="beta-Roll"/>
    <property type="match status" value="3"/>
</dbReference>
<evidence type="ECO:0000256" key="2">
    <source>
        <dbReference type="ARBA" id="ARBA00004613"/>
    </source>
</evidence>
<organism evidence="6 7">
    <name type="scientific">Methylorubrum salsuginis</name>
    <dbReference type="NCBI Taxonomy" id="414703"/>
    <lineage>
        <taxon>Bacteria</taxon>
        <taxon>Pseudomonadati</taxon>
        <taxon>Pseudomonadota</taxon>
        <taxon>Alphaproteobacteria</taxon>
        <taxon>Hyphomicrobiales</taxon>
        <taxon>Methylobacteriaceae</taxon>
        <taxon>Methylorubrum</taxon>
    </lineage>
</organism>
<proteinExistence type="predicted"/>
<dbReference type="CDD" id="cd04277">
    <property type="entry name" value="ZnMc_serralysin_like"/>
    <property type="match status" value="1"/>
</dbReference>
<evidence type="ECO:0000256" key="1">
    <source>
        <dbReference type="ARBA" id="ARBA00001913"/>
    </source>
</evidence>
<dbReference type="Pfam" id="PF00353">
    <property type="entry name" value="HemolysinCabind"/>
    <property type="match status" value="3"/>
</dbReference>
<dbReference type="InterPro" id="IPR024079">
    <property type="entry name" value="MetalloPept_cat_dom_sf"/>
</dbReference>
<name>A0A1I4CHG1_9HYPH</name>
<dbReference type="RefSeq" id="WP_091943730.1">
    <property type="nucleotide sequence ID" value="NZ_FOSV01000004.1"/>
</dbReference>
<evidence type="ECO:0000259" key="5">
    <source>
        <dbReference type="Pfam" id="PF08548"/>
    </source>
</evidence>
<dbReference type="GO" id="GO:0008237">
    <property type="term" value="F:metallopeptidase activity"/>
    <property type="evidence" value="ECO:0007669"/>
    <property type="project" value="InterPro"/>
</dbReference>
<dbReference type="AlphaFoldDB" id="A0A1I4CHG1"/>
<dbReference type="OrthoDB" id="223957at2"/>
<dbReference type="SUPFAM" id="SSF55486">
    <property type="entry name" value="Metalloproteases ('zincins'), catalytic domain"/>
    <property type="match status" value="1"/>
</dbReference>
<dbReference type="GO" id="GO:0005615">
    <property type="term" value="C:extracellular space"/>
    <property type="evidence" value="ECO:0007669"/>
    <property type="project" value="InterPro"/>
</dbReference>
<dbReference type="PRINTS" id="PR00313">
    <property type="entry name" value="CABNDNGRPT"/>
</dbReference>
<keyword evidence="7" id="KW-1185">Reference proteome</keyword>
<accession>A0A1I4CHG1</accession>